<keyword evidence="2 4" id="KW-0479">Metal-binding</keyword>
<dbReference type="EMBL" id="AAOA02000002">
    <property type="protein sequence ID" value="EAQ97377.2"/>
    <property type="molecule type" value="Genomic_DNA"/>
</dbReference>
<organism evidence="5 6">
    <name type="scientific">Congregibacter litoralis KT71</name>
    <dbReference type="NCBI Taxonomy" id="314285"/>
    <lineage>
        <taxon>Bacteria</taxon>
        <taxon>Pseudomonadati</taxon>
        <taxon>Pseudomonadota</taxon>
        <taxon>Gammaproteobacteria</taxon>
        <taxon>Cellvibrionales</taxon>
        <taxon>Halieaceae</taxon>
        <taxon>Congregibacter</taxon>
    </lineage>
</organism>
<comment type="caution">
    <text evidence="5">The sequence shown here is derived from an EMBL/GenBank/DDBJ whole genome shotgun (WGS) entry which is preliminary data.</text>
</comment>
<dbReference type="Gene3D" id="3.40.190.10">
    <property type="entry name" value="Periplasmic binding protein-like II"/>
    <property type="match status" value="2"/>
</dbReference>
<evidence type="ECO:0000256" key="4">
    <source>
        <dbReference type="PIRSR" id="PIRSR004846-1"/>
    </source>
</evidence>
<keyword evidence="3" id="KW-0732">Signal</keyword>
<evidence type="ECO:0000256" key="2">
    <source>
        <dbReference type="ARBA" id="ARBA00022723"/>
    </source>
</evidence>
<reference evidence="5 6" key="2">
    <citation type="journal article" date="2009" name="PLoS ONE">
        <title>The photosynthetic apparatus and its regulation in the aerobic gammaproteobacterium Congregibacter litoralis gen. nov., sp. nov.</title>
        <authorList>
            <person name="Spring S."/>
            <person name="Lunsdorf H."/>
            <person name="Fuchs B.M."/>
            <person name="Tindall B.J."/>
        </authorList>
    </citation>
    <scope>NUCLEOTIDE SEQUENCE [LARGE SCALE GENOMIC DNA]</scope>
    <source>
        <strain evidence="5">KT71</strain>
    </source>
</reference>
<accession>A4A8I5</accession>
<proteinExistence type="inferred from homology"/>
<name>A4A8I5_9GAMM</name>
<keyword evidence="6" id="KW-1185">Reference proteome</keyword>
<dbReference type="GO" id="GO:0030973">
    <property type="term" value="F:molybdate ion binding"/>
    <property type="evidence" value="ECO:0007669"/>
    <property type="project" value="TreeGrafter"/>
</dbReference>
<dbReference type="PANTHER" id="PTHR30632:SF14">
    <property type="entry name" value="TUNGSTATE_MOLYBDATE_CHROMATE-BINDING PROTEIN MODA"/>
    <property type="match status" value="1"/>
</dbReference>
<dbReference type="AlphaFoldDB" id="A4A8I5"/>
<evidence type="ECO:0000256" key="1">
    <source>
        <dbReference type="ARBA" id="ARBA00009175"/>
    </source>
</evidence>
<protein>
    <submittedName>
        <fullName evidence="5">Molybdenum ABC transporter, periplasmic molybdate-binding protein</fullName>
    </submittedName>
</protein>
<dbReference type="InterPro" id="IPR005950">
    <property type="entry name" value="ModA"/>
</dbReference>
<dbReference type="GO" id="GO:0015689">
    <property type="term" value="P:molybdate ion transport"/>
    <property type="evidence" value="ECO:0007669"/>
    <property type="project" value="InterPro"/>
</dbReference>
<dbReference type="GO" id="GO:0046872">
    <property type="term" value="F:metal ion binding"/>
    <property type="evidence" value="ECO:0007669"/>
    <property type="project" value="UniProtKB-KW"/>
</dbReference>
<dbReference type="HOGENOM" id="CLU_065520_1_0_6"/>
<dbReference type="Proteomes" id="UP000019205">
    <property type="component" value="Chromosome"/>
</dbReference>
<comment type="similarity">
    <text evidence="1">Belongs to the bacterial solute-binding protein ModA family.</text>
</comment>
<sequence length="283" mass="29720">MSCPNAVALTYNAAMFLSLIPAGFLRFSRACDTTVLRPSGGNKKLCMPVLLAALLFLGSMQSRSDDSPSLTIAVAANFRPAAEQLANKFTHETGIPVQISSASTGVLAAQMRRGAPFDILLAADRARPQSLVDDVSSPGPAECYALGSLVLLGAKDLESALSDQSKSVAIANPRSAPYGIAAEAVLARYQPANAAKRRIVRGGNVQQALQFYSSGGADLALVARSLSPTAGIAVPNAWHPPIEQYAVLNGRSENPATARRFLEYLLGPDSEPVLAAFGYQQCS</sequence>
<dbReference type="InterPro" id="IPR050682">
    <property type="entry name" value="ModA/WtpA"/>
</dbReference>
<feature type="binding site" evidence="4">
    <location>
        <position position="104"/>
    </location>
    <ligand>
        <name>molybdate</name>
        <dbReference type="ChEBI" id="CHEBI:36264"/>
    </ligand>
</feature>
<feature type="binding site" evidence="4">
    <location>
        <position position="205"/>
    </location>
    <ligand>
        <name>molybdate</name>
        <dbReference type="ChEBI" id="CHEBI:36264"/>
    </ligand>
</feature>
<dbReference type="NCBIfam" id="TIGR01256">
    <property type="entry name" value="modA"/>
    <property type="match status" value="1"/>
</dbReference>
<dbReference type="Pfam" id="PF13531">
    <property type="entry name" value="SBP_bac_11"/>
    <property type="match status" value="1"/>
</dbReference>
<dbReference type="STRING" id="314285.KT71_03690"/>
<dbReference type="eggNOG" id="COG0725">
    <property type="taxonomic scope" value="Bacteria"/>
</dbReference>
<evidence type="ECO:0000256" key="3">
    <source>
        <dbReference type="ARBA" id="ARBA00022729"/>
    </source>
</evidence>
<keyword evidence="4" id="KW-0500">Molybdenum</keyword>
<reference evidence="5 6" key="1">
    <citation type="journal article" date="2007" name="Proc. Natl. Acad. Sci. U.S.A.">
        <title>Characterization of a marine gammaproteobacterium capable of aerobic anoxygenic photosynthesis.</title>
        <authorList>
            <person name="Fuchs B.M."/>
            <person name="Spring S."/>
            <person name="Teeling H."/>
            <person name="Quast C."/>
            <person name="Wulf J."/>
            <person name="Schattenhofer M."/>
            <person name="Yan S."/>
            <person name="Ferriera S."/>
            <person name="Johnson J."/>
            <person name="Glockner F.O."/>
            <person name="Amann R."/>
        </authorList>
    </citation>
    <scope>NUCLEOTIDE SEQUENCE [LARGE SCALE GENOMIC DNA]</scope>
    <source>
        <strain evidence="5">KT71</strain>
    </source>
</reference>
<gene>
    <name evidence="5" type="ORF">KT71_03690</name>
</gene>
<dbReference type="PANTHER" id="PTHR30632">
    <property type="entry name" value="MOLYBDATE-BINDING PERIPLASMIC PROTEIN"/>
    <property type="match status" value="1"/>
</dbReference>
<dbReference type="SUPFAM" id="SSF53850">
    <property type="entry name" value="Periplasmic binding protein-like II"/>
    <property type="match status" value="1"/>
</dbReference>
<evidence type="ECO:0000313" key="5">
    <source>
        <dbReference type="EMBL" id="EAQ97377.2"/>
    </source>
</evidence>
<dbReference type="PIRSF" id="PIRSF004846">
    <property type="entry name" value="ModA"/>
    <property type="match status" value="1"/>
</dbReference>
<evidence type="ECO:0000313" key="6">
    <source>
        <dbReference type="Proteomes" id="UP000019205"/>
    </source>
</evidence>